<feature type="transmembrane region" description="Helical" evidence="4">
    <location>
        <begin position="193"/>
        <end position="211"/>
    </location>
</feature>
<dbReference type="InterPro" id="IPR024478">
    <property type="entry name" value="HlyB_4HB_MCP"/>
</dbReference>
<keyword evidence="3" id="KW-0175">Coiled coil</keyword>
<sequence length="585" mass="61984">MRLSTKLILSFAGMIVVILAISTSSIISTSKLNGSIDDVDKAYIPAVIAVGDMHLNFWTVRANLTTMLLAREASAAARYDSAIKESLQKIAEDQKRYIEYTALFDGDIAAQAKKLIRQIDDISADMGIVRRNSTKLVAEGKFDEATALFSAEYGPQFRKLAPVYAELVNLTTRSSKENMLDAIALGIMAKNTGLVLSLIAVVISIIITYLLTRSVMRQLGKDPGQLNSLARRVVDGDYEIADGSARIGVYDSIVSMVESLKAHMEKAHNESLNAQNQAAKATEAMRNAEESGKIAQSKSSAMLVAAAQLEEVAHAVSSASTQLSAQIEQADRGAVQTAQRLGEAATAMNEMNATVQEVAKNAGAASSASAETKAKAEHGATIVGNSLESIQLVHRLSMELKDDMAQLNGHAQDISQIMTVISDIADQTNLLALNAAIEAARAGEAGRGFAVVADEVRKLAEKTMASTTDVGRVIRSIQESTTKSLVSMDNAVEQVNTATESASLSGQALSEIVVTADVTADQANAIATASEQQSAASEEINQTIIEVNEMSRQTAEGMAEAAKAVSDLAVQAGKLASLISEMRNG</sequence>
<feature type="coiled-coil region" evidence="3">
    <location>
        <begin position="257"/>
        <end position="291"/>
    </location>
</feature>
<proteinExistence type="predicted"/>
<evidence type="ECO:0000256" key="4">
    <source>
        <dbReference type="SAM" id="Phobius"/>
    </source>
</evidence>
<dbReference type="Pfam" id="PF00015">
    <property type="entry name" value="MCPsignal"/>
    <property type="match status" value="1"/>
</dbReference>
<dbReference type="Pfam" id="PF12729">
    <property type="entry name" value="4HB_MCP_1"/>
    <property type="match status" value="1"/>
</dbReference>
<dbReference type="CDD" id="cd11386">
    <property type="entry name" value="MCP_signal"/>
    <property type="match status" value="1"/>
</dbReference>
<dbReference type="InterPro" id="IPR004089">
    <property type="entry name" value="MCPsignal_dom"/>
</dbReference>
<dbReference type="PROSITE" id="PS50111">
    <property type="entry name" value="CHEMOTAXIS_TRANSDUC_2"/>
    <property type="match status" value="1"/>
</dbReference>
<organism evidence="6">
    <name type="scientific">uncultured Desulfovibrio sp</name>
    <dbReference type="NCBI Taxonomy" id="167968"/>
    <lineage>
        <taxon>Bacteria</taxon>
        <taxon>Pseudomonadati</taxon>
        <taxon>Thermodesulfobacteriota</taxon>
        <taxon>Desulfovibrionia</taxon>
        <taxon>Desulfovibrionales</taxon>
        <taxon>Desulfovibrionaceae</taxon>
        <taxon>Desulfovibrio</taxon>
        <taxon>environmental samples</taxon>
    </lineage>
</organism>
<evidence type="ECO:0000256" key="3">
    <source>
        <dbReference type="SAM" id="Coils"/>
    </source>
</evidence>
<dbReference type="RefSeq" id="WP_227119483.1">
    <property type="nucleotide sequence ID" value="NZ_LT598928.1"/>
</dbReference>
<dbReference type="PANTHER" id="PTHR32089">
    <property type="entry name" value="METHYL-ACCEPTING CHEMOTAXIS PROTEIN MCPB"/>
    <property type="match status" value="1"/>
</dbReference>
<keyword evidence="4" id="KW-0472">Membrane</keyword>
<feature type="transmembrane region" description="Helical" evidence="4">
    <location>
        <begin position="7"/>
        <end position="27"/>
    </location>
</feature>
<dbReference type="GO" id="GO:0007165">
    <property type="term" value="P:signal transduction"/>
    <property type="evidence" value="ECO:0007669"/>
    <property type="project" value="UniProtKB-KW"/>
</dbReference>
<accession>A0A212JGI1</accession>
<dbReference type="SUPFAM" id="SSF58104">
    <property type="entry name" value="Methyl-accepting chemotaxis protein (MCP) signaling domain"/>
    <property type="match status" value="1"/>
</dbReference>
<dbReference type="EMBL" id="FLUP01000001">
    <property type="protein sequence ID" value="SBV98559.1"/>
    <property type="molecule type" value="Genomic_DNA"/>
</dbReference>
<evidence type="ECO:0000313" key="6">
    <source>
        <dbReference type="EMBL" id="SBV98559.1"/>
    </source>
</evidence>
<dbReference type="AlphaFoldDB" id="A0A212JGI1"/>
<reference evidence="6" key="1">
    <citation type="submission" date="2016-04" db="EMBL/GenBank/DDBJ databases">
        <authorList>
            <person name="Evans L.H."/>
            <person name="Alamgir A."/>
            <person name="Owens N."/>
            <person name="Weber N.D."/>
            <person name="Virtaneva K."/>
            <person name="Barbian K."/>
            <person name="Babar A."/>
            <person name="Rosenke K."/>
        </authorList>
    </citation>
    <scope>NUCLEOTIDE SEQUENCE</scope>
    <source>
        <strain evidence="6">92-2</strain>
    </source>
</reference>
<evidence type="ECO:0000256" key="1">
    <source>
        <dbReference type="ARBA" id="ARBA00023224"/>
    </source>
</evidence>
<keyword evidence="1 2" id="KW-0807">Transducer</keyword>
<keyword evidence="4" id="KW-0812">Transmembrane</keyword>
<dbReference type="PANTHER" id="PTHR32089:SF112">
    <property type="entry name" value="LYSOZYME-LIKE PROTEIN-RELATED"/>
    <property type="match status" value="1"/>
</dbReference>
<dbReference type="SMART" id="SM00283">
    <property type="entry name" value="MA"/>
    <property type="match status" value="1"/>
</dbReference>
<protein>
    <recommendedName>
        <fullName evidence="5">Methyl-accepting transducer domain-containing protein</fullName>
    </recommendedName>
</protein>
<evidence type="ECO:0000256" key="2">
    <source>
        <dbReference type="PROSITE-ProRule" id="PRU00284"/>
    </source>
</evidence>
<name>A0A212JGI1_9BACT</name>
<feature type="domain" description="Methyl-accepting transducer" evidence="5">
    <location>
        <begin position="312"/>
        <end position="548"/>
    </location>
</feature>
<dbReference type="Gene3D" id="1.10.287.950">
    <property type="entry name" value="Methyl-accepting chemotaxis protein"/>
    <property type="match status" value="1"/>
</dbReference>
<dbReference type="GO" id="GO:0016020">
    <property type="term" value="C:membrane"/>
    <property type="evidence" value="ECO:0007669"/>
    <property type="project" value="InterPro"/>
</dbReference>
<evidence type="ECO:0000259" key="5">
    <source>
        <dbReference type="PROSITE" id="PS50111"/>
    </source>
</evidence>
<gene>
    <name evidence="6" type="ORF">KM92DES2_11072</name>
</gene>
<keyword evidence="4" id="KW-1133">Transmembrane helix</keyword>